<gene>
    <name evidence="9" type="ORF">BDV36DRAFT_308087</name>
</gene>
<keyword evidence="10" id="KW-1185">Reference proteome</keyword>
<evidence type="ECO:0000256" key="3">
    <source>
        <dbReference type="ARBA" id="ARBA00023015"/>
    </source>
</evidence>
<organism evidence="9 10">
    <name type="scientific">Aspergillus pseudocaelatus</name>
    <dbReference type="NCBI Taxonomy" id="1825620"/>
    <lineage>
        <taxon>Eukaryota</taxon>
        <taxon>Fungi</taxon>
        <taxon>Dikarya</taxon>
        <taxon>Ascomycota</taxon>
        <taxon>Pezizomycotina</taxon>
        <taxon>Eurotiomycetes</taxon>
        <taxon>Eurotiomycetidae</taxon>
        <taxon>Eurotiales</taxon>
        <taxon>Aspergillaceae</taxon>
        <taxon>Aspergillus</taxon>
        <taxon>Aspergillus subgen. Circumdati</taxon>
    </lineage>
</organism>
<name>A0ABQ6WQ01_9EURO</name>
<evidence type="ECO:0000313" key="10">
    <source>
        <dbReference type="Proteomes" id="UP000325395"/>
    </source>
</evidence>
<dbReference type="InterPro" id="IPR050815">
    <property type="entry name" value="TF_fung"/>
</dbReference>
<dbReference type="InterPro" id="IPR036864">
    <property type="entry name" value="Zn2-C6_fun-type_DNA-bd_sf"/>
</dbReference>
<dbReference type="InterPro" id="IPR001138">
    <property type="entry name" value="Zn2Cys6_DnaBD"/>
</dbReference>
<dbReference type="PANTHER" id="PTHR47338">
    <property type="entry name" value="ZN(II)2CYS6 TRANSCRIPTION FACTOR (EUROFUNG)-RELATED"/>
    <property type="match status" value="1"/>
</dbReference>
<dbReference type="Gene3D" id="4.10.240.10">
    <property type="entry name" value="Zn(2)-C6 fungal-type DNA-binding domain"/>
    <property type="match status" value="1"/>
</dbReference>
<dbReference type="PROSITE" id="PS50048">
    <property type="entry name" value="ZN2_CY6_FUNGAL_2"/>
    <property type="match status" value="1"/>
</dbReference>
<keyword evidence="4" id="KW-0238">DNA-binding</keyword>
<dbReference type="SUPFAM" id="SSF57701">
    <property type="entry name" value="Zn2/Cys6 DNA-binding domain"/>
    <property type="match status" value="1"/>
</dbReference>
<accession>A0ABQ6WQ01</accession>
<evidence type="ECO:0000259" key="8">
    <source>
        <dbReference type="PROSITE" id="PS50048"/>
    </source>
</evidence>
<protein>
    <recommendedName>
        <fullName evidence="8">Zn(2)-C6 fungal-type domain-containing protein</fullName>
    </recommendedName>
</protein>
<dbReference type="Pfam" id="PF00172">
    <property type="entry name" value="Zn_clus"/>
    <property type="match status" value="1"/>
</dbReference>
<reference evidence="9 10" key="1">
    <citation type="submission" date="2019-04" db="EMBL/GenBank/DDBJ databases">
        <authorList>
            <consortium name="DOE Joint Genome Institute"/>
            <person name="Mondo S."/>
            <person name="Kjaerbolling I."/>
            <person name="Vesth T."/>
            <person name="Frisvad J.C."/>
            <person name="Nybo J.L."/>
            <person name="Theobald S."/>
            <person name="Kildgaard S."/>
            <person name="Isbrandt T."/>
            <person name="Kuo A."/>
            <person name="Sato A."/>
            <person name="Lyhne E.K."/>
            <person name="Kogle M.E."/>
            <person name="Wiebenga A."/>
            <person name="Kun R.S."/>
            <person name="Lubbers R.J."/>
            <person name="Makela M.R."/>
            <person name="Barry K."/>
            <person name="Chovatia M."/>
            <person name="Clum A."/>
            <person name="Daum C."/>
            <person name="Haridas S."/>
            <person name="He G."/>
            <person name="LaButti K."/>
            <person name="Lipzen A."/>
            <person name="Riley R."/>
            <person name="Salamov A."/>
            <person name="Simmons B.A."/>
            <person name="Magnuson J.K."/>
            <person name="Henrissat B."/>
            <person name="Mortensen U.H."/>
            <person name="Larsen T.O."/>
            <person name="Devries R.P."/>
            <person name="Grigoriev I.V."/>
            <person name="Machida M."/>
            <person name="Baker S.E."/>
            <person name="Andersen M.R."/>
            <person name="Cantor M.N."/>
            <person name="Hua S.X."/>
        </authorList>
    </citation>
    <scope>NUCLEOTIDE SEQUENCE [LARGE SCALE GENOMIC DNA]</scope>
    <source>
        <strain evidence="9 10">CBS 117616</strain>
    </source>
</reference>
<feature type="region of interest" description="Disordered" evidence="7">
    <location>
        <begin position="70"/>
        <end position="122"/>
    </location>
</feature>
<dbReference type="Proteomes" id="UP000325395">
    <property type="component" value="Unassembled WGS sequence"/>
</dbReference>
<dbReference type="PROSITE" id="PS00463">
    <property type="entry name" value="ZN2_CY6_FUNGAL_1"/>
    <property type="match status" value="1"/>
</dbReference>
<proteinExistence type="predicted"/>
<evidence type="ECO:0000256" key="6">
    <source>
        <dbReference type="ARBA" id="ARBA00023242"/>
    </source>
</evidence>
<dbReference type="EMBL" id="ML735719">
    <property type="protein sequence ID" value="KAE8419173.1"/>
    <property type="molecule type" value="Genomic_DNA"/>
</dbReference>
<keyword evidence="2" id="KW-0479">Metal-binding</keyword>
<dbReference type="CDD" id="cd12148">
    <property type="entry name" value="fungal_TF_MHR"/>
    <property type="match status" value="1"/>
</dbReference>
<feature type="domain" description="Zn(2)-C6 fungal-type" evidence="8">
    <location>
        <begin position="15"/>
        <end position="45"/>
    </location>
</feature>
<dbReference type="SMART" id="SM00066">
    <property type="entry name" value="GAL4"/>
    <property type="match status" value="1"/>
</dbReference>
<feature type="compositionally biased region" description="Polar residues" evidence="7">
    <location>
        <begin position="105"/>
        <end position="116"/>
    </location>
</feature>
<sequence length="703" mass="79800">MPADPNRERLRTRHACLNCRRKKTRCPGEKPACSNCVRLKQSCTYIAASTHQSDRLAHLEKKIDLILNGGERRGSPEQLDQDAPKTFVEPSEALSKAPLKDRPNETTLHSDQTNSYRPPPGPSYVRTEVRPVEFQQANLEIPQSTIVKAIELYFELFHRQPIWCFDREDIENYSKIPLEVAYSILELTSRFSQQRDQSGYGDSARCSIMLRIANGTVELETIECLCLLSYSAFIGMELHAPVKDWCLGQFYLGLGFQLCRSARIDRGLTSVAESPPAAERKKRLLWSLQSLEQFFSESEGILGTAPEVWRPFYVSTSGDSAFPRDVGSSASDIGIWSYAAYFGWVWSRVREYVSECFHNKMTEPWRLDSMYAKVLADMTEIENQVPWCHRYDSAKFYERRADEISLNRDYWIPWIKLQFTWHASLIVLNHPFLYIVASQHQPNLAIPNTFWRKSSELVLLHATWIVRMIDMILEKQIRLADPFYGHSAAIAATVHLYFCCAADPRLKQKSKTDFVKCKTFLKSFAWFSPACEALLQSLDKMTQIASGSDRLDDDWAPSKIYLSIPLMWGILQFNVPSSHGVSSKSAALLHSSLASTPCSEETEQSQTLEISVTVSPPQVMVDPAVGHNASLPPYMITVSSTQDSRNGTPMRDILVPPADSLMFNTPWLWAHLSQFGDMDVAAGFEPDPAVSEGFSTWWDFGNF</sequence>
<dbReference type="CDD" id="cd00067">
    <property type="entry name" value="GAL4"/>
    <property type="match status" value="1"/>
</dbReference>
<evidence type="ECO:0000256" key="1">
    <source>
        <dbReference type="ARBA" id="ARBA00004123"/>
    </source>
</evidence>
<keyword evidence="3" id="KW-0805">Transcription regulation</keyword>
<evidence type="ECO:0000256" key="5">
    <source>
        <dbReference type="ARBA" id="ARBA00023163"/>
    </source>
</evidence>
<keyword evidence="6" id="KW-0539">Nucleus</keyword>
<keyword evidence="5" id="KW-0804">Transcription</keyword>
<comment type="subcellular location">
    <subcellularLocation>
        <location evidence="1">Nucleus</location>
    </subcellularLocation>
</comment>
<evidence type="ECO:0000313" key="9">
    <source>
        <dbReference type="EMBL" id="KAE8419173.1"/>
    </source>
</evidence>
<evidence type="ECO:0000256" key="4">
    <source>
        <dbReference type="ARBA" id="ARBA00023125"/>
    </source>
</evidence>
<dbReference type="PANTHER" id="PTHR47338:SF6">
    <property type="entry name" value="ZN(II)2CYS6 TRANSCRIPTION FACTOR (EUROFUNG)"/>
    <property type="match status" value="1"/>
</dbReference>
<evidence type="ECO:0000256" key="2">
    <source>
        <dbReference type="ARBA" id="ARBA00022723"/>
    </source>
</evidence>
<evidence type="ECO:0000256" key="7">
    <source>
        <dbReference type="SAM" id="MobiDB-lite"/>
    </source>
</evidence>